<dbReference type="GO" id="GO:0006355">
    <property type="term" value="P:regulation of DNA-templated transcription"/>
    <property type="evidence" value="ECO:0007669"/>
    <property type="project" value="InterPro"/>
</dbReference>
<evidence type="ECO:0000313" key="2">
    <source>
        <dbReference type="EMBL" id="QCP36149.1"/>
    </source>
</evidence>
<dbReference type="AlphaFoldDB" id="A0A4P8ILU7"/>
<name>A0A4P8ILU7_9FIRM</name>
<protein>
    <recommendedName>
        <fullName evidence="1">Ribbon-helix-helix protein CopG domain-containing protein</fullName>
    </recommendedName>
</protein>
<sequence>MARQKKEPEQKYIRQNVSMEPEQMKQLIKYCQREDRSISWVIRQALSEYLVRNGV</sequence>
<keyword evidence="3" id="KW-1185">Reference proteome</keyword>
<dbReference type="SUPFAM" id="SSF47598">
    <property type="entry name" value="Ribbon-helix-helix"/>
    <property type="match status" value="1"/>
</dbReference>
<dbReference type="OrthoDB" id="2065379at2"/>
<organism evidence="2 3">
    <name type="scientific">Anaerostipes rhamnosivorans</name>
    <dbReference type="NCBI Taxonomy" id="1229621"/>
    <lineage>
        <taxon>Bacteria</taxon>
        <taxon>Bacillati</taxon>
        <taxon>Bacillota</taxon>
        <taxon>Clostridia</taxon>
        <taxon>Lachnospirales</taxon>
        <taxon>Lachnospiraceae</taxon>
        <taxon>Anaerostipes</taxon>
    </lineage>
</organism>
<dbReference type="Pfam" id="PF01402">
    <property type="entry name" value="RHH_1"/>
    <property type="match status" value="1"/>
</dbReference>
<dbReference type="KEGG" id="arf:AR1Y2_2695"/>
<reference evidence="2 3" key="1">
    <citation type="submission" date="2019-05" db="EMBL/GenBank/DDBJ databases">
        <title>Complete genome sequencing of Anaerostipes rhamnosivorans.</title>
        <authorList>
            <person name="Bui T.P.N."/>
            <person name="de Vos W.M."/>
        </authorList>
    </citation>
    <scope>NUCLEOTIDE SEQUENCE [LARGE SCALE GENOMIC DNA]</scope>
    <source>
        <strain evidence="2 3">1y2</strain>
    </source>
</reference>
<dbReference type="Proteomes" id="UP000298653">
    <property type="component" value="Chromosome"/>
</dbReference>
<dbReference type="InterPro" id="IPR002145">
    <property type="entry name" value="CopG"/>
</dbReference>
<evidence type="ECO:0000313" key="3">
    <source>
        <dbReference type="Proteomes" id="UP000298653"/>
    </source>
</evidence>
<feature type="domain" description="Ribbon-helix-helix protein CopG" evidence="1">
    <location>
        <begin position="16"/>
        <end position="52"/>
    </location>
</feature>
<dbReference type="InterPro" id="IPR010985">
    <property type="entry name" value="Ribbon_hlx_hlx"/>
</dbReference>
<proteinExistence type="predicted"/>
<dbReference type="Gene3D" id="1.10.1220.10">
    <property type="entry name" value="Met repressor-like"/>
    <property type="match status" value="1"/>
</dbReference>
<dbReference type="EMBL" id="CP040058">
    <property type="protein sequence ID" value="QCP36149.1"/>
    <property type="molecule type" value="Genomic_DNA"/>
</dbReference>
<gene>
    <name evidence="2" type="ORF">AR1Y2_2695</name>
</gene>
<accession>A0A4P8ILU7</accession>
<evidence type="ECO:0000259" key="1">
    <source>
        <dbReference type="Pfam" id="PF01402"/>
    </source>
</evidence>
<dbReference type="RefSeq" id="WP_137329421.1">
    <property type="nucleotide sequence ID" value="NZ_CP040058.1"/>
</dbReference>
<dbReference type="InterPro" id="IPR013321">
    <property type="entry name" value="Arc_rbn_hlx_hlx"/>
</dbReference>